<dbReference type="RefSeq" id="WP_326123607.1">
    <property type="nucleotide sequence ID" value="NZ_JARSFG010000016.1"/>
</dbReference>
<organism evidence="3 4">
    <name type="scientific">Metasolibacillus meyeri</name>
    <dbReference type="NCBI Taxonomy" id="1071052"/>
    <lineage>
        <taxon>Bacteria</taxon>
        <taxon>Bacillati</taxon>
        <taxon>Bacillota</taxon>
        <taxon>Bacilli</taxon>
        <taxon>Bacillales</taxon>
        <taxon>Caryophanaceae</taxon>
        <taxon>Metasolibacillus</taxon>
    </lineage>
</organism>
<dbReference type="Pfam" id="PF14620">
    <property type="entry name" value="YPEB_PepSY1-2"/>
    <property type="match status" value="1"/>
</dbReference>
<accession>A0AAW9NV85</accession>
<gene>
    <name evidence="3" type="ORF">P9B03_11535</name>
</gene>
<dbReference type="AlphaFoldDB" id="A0AAW9NV85"/>
<dbReference type="GO" id="GO:0009847">
    <property type="term" value="P:spore germination"/>
    <property type="evidence" value="ECO:0007669"/>
    <property type="project" value="InterPro"/>
</dbReference>
<dbReference type="EMBL" id="JARSFG010000016">
    <property type="protein sequence ID" value="MEC1179116.1"/>
    <property type="molecule type" value="Genomic_DNA"/>
</dbReference>
<evidence type="ECO:0000259" key="1">
    <source>
        <dbReference type="Pfam" id="PF14620"/>
    </source>
</evidence>
<dbReference type="InterPro" id="IPR048402">
    <property type="entry name" value="YpeB_N"/>
</dbReference>
<feature type="domain" description="Sporulation protein YpeB N-terminal" evidence="2">
    <location>
        <begin position="26"/>
        <end position="117"/>
    </location>
</feature>
<evidence type="ECO:0000313" key="4">
    <source>
        <dbReference type="Proteomes" id="UP001344888"/>
    </source>
</evidence>
<feature type="domain" description="Sporulation protein YpeB PepSY1 and PepSY2" evidence="1">
    <location>
        <begin position="167"/>
        <end position="353"/>
    </location>
</feature>
<keyword evidence="4" id="KW-1185">Reference proteome</keyword>
<evidence type="ECO:0000259" key="2">
    <source>
        <dbReference type="Pfam" id="PF20769"/>
    </source>
</evidence>
<dbReference type="Proteomes" id="UP001344888">
    <property type="component" value="Unassembled WGS sequence"/>
</dbReference>
<dbReference type="InterPro" id="IPR014239">
    <property type="entry name" value="YpeB_PepSY1-2"/>
</dbReference>
<name>A0AAW9NV85_9BACL</name>
<protein>
    <submittedName>
        <fullName evidence="3">Germination protein YpeB</fullName>
    </submittedName>
</protein>
<comment type="caution">
    <text evidence="3">The sequence shown here is derived from an EMBL/GenBank/DDBJ whole genome shotgun (WGS) entry which is preliminary data.</text>
</comment>
<dbReference type="Pfam" id="PF20769">
    <property type="entry name" value="YPEB_N"/>
    <property type="match status" value="1"/>
</dbReference>
<sequence>MKNAVYLLGIVVLILAVYAYDVTTKQRSLERAVHAHYTNELTNASEKLSLLHSSIAKSMLFQDEKALHKELDTIWRVSSDMRNAVSRLPLHQDVANDWMRYLGRIGDEAKRTAASKDATEWREKMTAVNGNLHALTEEWTVATSNYFQQDGDYRKWSKITADEVGDSSFSKVSADLKSFNETDFPLTASESDYQKKRELQNLMDEPLTKAQALERLKAVFPLISDATMTVTKSREDAPYPFYHIQFVRGSRIGYADITEKGGHILSLLLERPMKNTALSHEEVLQAAEKIMADAGYEDTVMTEMRENHIAWHFVFTRKVDDALVYPDSIQVKVAKDSGEVLGINAMEYIQKETIKEQELKPIDWSTFFGEGVVIEDEKQIYTENDAYELRLCYEIIARLPDKQYDTFRVVIDATTHEVVQIDTLA</sequence>
<reference evidence="3 4" key="1">
    <citation type="submission" date="2023-03" db="EMBL/GenBank/DDBJ databases">
        <title>Bacillus Genome Sequencing.</title>
        <authorList>
            <person name="Dunlap C."/>
        </authorList>
    </citation>
    <scope>NUCLEOTIDE SEQUENCE [LARGE SCALE GENOMIC DNA]</scope>
    <source>
        <strain evidence="3 4">B-59205</strain>
    </source>
</reference>
<evidence type="ECO:0000313" key="3">
    <source>
        <dbReference type="EMBL" id="MEC1179116.1"/>
    </source>
</evidence>
<proteinExistence type="predicted"/>